<evidence type="ECO:0000259" key="1">
    <source>
        <dbReference type="Pfam" id="PF01966"/>
    </source>
</evidence>
<name>A0A4R1QUR1_HYDET</name>
<evidence type="ECO:0000313" key="3">
    <source>
        <dbReference type="Proteomes" id="UP000295008"/>
    </source>
</evidence>
<sequence>MENAPVEQVKGRMIGYFGKDLRRINHALKVHSLAVHIGSMEGLPDAELILLETAALLHDIGIKEAELRYQSAAAHYQEELGPGVALELLADMELSAGFRERLAFLIGHHHSYARIDGLDFQILVEADFLVNIFEDGMEPPAVRSIREKYFRTRTGAALCDAMFGNG</sequence>
<proteinExistence type="predicted"/>
<dbReference type="Proteomes" id="UP000295008">
    <property type="component" value="Unassembled WGS sequence"/>
</dbReference>
<dbReference type="Pfam" id="PF01966">
    <property type="entry name" value="HD"/>
    <property type="match status" value="1"/>
</dbReference>
<organism evidence="2 3">
    <name type="scientific">Hydrogenispora ethanolica</name>
    <dbReference type="NCBI Taxonomy" id="1082276"/>
    <lineage>
        <taxon>Bacteria</taxon>
        <taxon>Bacillati</taxon>
        <taxon>Bacillota</taxon>
        <taxon>Hydrogenispora</taxon>
    </lineage>
</organism>
<dbReference type="InterPro" id="IPR006674">
    <property type="entry name" value="HD_domain"/>
</dbReference>
<accession>A0A4R1QUR1</accession>
<dbReference type="OrthoDB" id="155250at2"/>
<feature type="domain" description="HD" evidence="1">
    <location>
        <begin position="23"/>
        <end position="115"/>
    </location>
</feature>
<gene>
    <name evidence="2" type="ORF">EDC14_104513</name>
</gene>
<dbReference type="EMBL" id="SLUN01000045">
    <property type="protein sequence ID" value="TCL57709.1"/>
    <property type="molecule type" value="Genomic_DNA"/>
</dbReference>
<dbReference type="SUPFAM" id="SSF109604">
    <property type="entry name" value="HD-domain/PDEase-like"/>
    <property type="match status" value="1"/>
</dbReference>
<keyword evidence="3" id="KW-1185">Reference proteome</keyword>
<comment type="caution">
    <text evidence="2">The sequence shown here is derived from an EMBL/GenBank/DDBJ whole genome shotgun (WGS) entry which is preliminary data.</text>
</comment>
<protein>
    <submittedName>
        <fullName evidence="2">HD domain-containing protein</fullName>
    </submittedName>
</protein>
<evidence type="ECO:0000313" key="2">
    <source>
        <dbReference type="EMBL" id="TCL57709.1"/>
    </source>
</evidence>
<reference evidence="2 3" key="1">
    <citation type="submission" date="2019-03" db="EMBL/GenBank/DDBJ databases">
        <title>Genomic Encyclopedia of Type Strains, Phase IV (KMG-IV): sequencing the most valuable type-strain genomes for metagenomic binning, comparative biology and taxonomic classification.</title>
        <authorList>
            <person name="Goeker M."/>
        </authorList>
    </citation>
    <scope>NUCLEOTIDE SEQUENCE [LARGE SCALE GENOMIC DNA]</scope>
    <source>
        <strain evidence="2 3">LX-B</strain>
    </source>
</reference>
<dbReference type="Gene3D" id="1.10.3210.10">
    <property type="entry name" value="Hypothetical protein af1432"/>
    <property type="match status" value="1"/>
</dbReference>
<dbReference type="InterPro" id="IPR003607">
    <property type="entry name" value="HD/PDEase_dom"/>
</dbReference>
<dbReference type="AlphaFoldDB" id="A0A4R1QUR1"/>
<dbReference type="CDD" id="cd00077">
    <property type="entry name" value="HDc"/>
    <property type="match status" value="1"/>
</dbReference>
<dbReference type="RefSeq" id="WP_132017046.1">
    <property type="nucleotide sequence ID" value="NZ_SLUN01000045.1"/>
</dbReference>